<evidence type="ECO:0000256" key="1">
    <source>
        <dbReference type="ARBA" id="ARBA00007387"/>
    </source>
</evidence>
<feature type="compositionally biased region" description="Basic residues" evidence="7">
    <location>
        <begin position="540"/>
        <end position="552"/>
    </location>
</feature>
<dbReference type="EMBL" id="CAJGYO010000019">
    <property type="protein sequence ID" value="CAD6338166.1"/>
    <property type="molecule type" value="Genomic_DNA"/>
</dbReference>
<evidence type="ECO:0000256" key="2">
    <source>
        <dbReference type="ARBA" id="ARBA00022692"/>
    </source>
</evidence>
<dbReference type="GO" id="GO:0005640">
    <property type="term" value="C:nuclear outer membrane"/>
    <property type="evidence" value="ECO:0007669"/>
    <property type="project" value="UniProtKB-SubCell"/>
</dbReference>
<sequence>MASFSGHLHRPLSAMAVAAFAAVSSHELPDKLSHHRLSDASTSADALRVASVDQGRWSSSSGALASALSGTQLLPRDLHSLRLLEAPFGVSAGHADGLSVCKLLSGLCRLPDKSQTVVVLLGWLGSRQKHLKRYADWYTSRGFHVVTFTLPMSDIVSYNLGGKAEKNVEMLSEHLADWVREESGKKIIFHTFSNTGWLCYGVILENLHQQDPSAVDKIKACVVDSAPVAAPDPQVWALGFSAALMKKRSVTTKGLGSDDSRSDVLVVESNKEPKLGATEAVLLSALESFFDVVLNYPKINRRLSDVMELLSSKQPKCPQLYIYSSADRVIPAKSVEAFIEGQRKAGHEVRACDFVSSPHVDHYRSNPGLYTSQLGNFLEECVLAKRWRDPAQPPPPSSPPLTLSFPWLMPPPRAAGGSIPPDPAAARPEAAESEGKLPQAVADAMWLQTLSEPELDVLVSLRELAVTRATNAGHPALADTVFHLRALRALGIVLVEELKERLRLSSANANVLDRLALLNDPEAEAVRPSQDHQMPVPNGIHKKRKQRQVQDG</sequence>
<dbReference type="Gene3D" id="3.40.50.1820">
    <property type="entry name" value="alpha/beta hydrolase"/>
    <property type="match status" value="1"/>
</dbReference>
<feature type="region of interest" description="Disordered" evidence="7">
    <location>
        <begin position="412"/>
        <end position="433"/>
    </location>
</feature>
<evidence type="ECO:0000256" key="3">
    <source>
        <dbReference type="ARBA" id="ARBA00022989"/>
    </source>
</evidence>
<feature type="region of interest" description="Disordered" evidence="7">
    <location>
        <begin position="524"/>
        <end position="552"/>
    </location>
</feature>
<comment type="caution">
    <text evidence="8">The sequence shown here is derived from an EMBL/GenBank/DDBJ whole genome shotgun (WGS) entry which is preliminary data.</text>
</comment>
<protein>
    <recommendedName>
        <fullName evidence="10">Transmembrane protein 53</fullName>
    </recommendedName>
</protein>
<dbReference type="AlphaFoldDB" id="A0A811SAW8"/>
<comment type="similarity">
    <text evidence="1">Belongs to the TMEM53 family.</text>
</comment>
<dbReference type="SUPFAM" id="SSF53474">
    <property type="entry name" value="alpha/beta-Hydrolases"/>
    <property type="match status" value="1"/>
</dbReference>
<keyword evidence="4" id="KW-0472">Membrane</keyword>
<gene>
    <name evidence="8" type="ORF">NCGR_LOCUS62264</name>
</gene>
<evidence type="ECO:0008006" key="10">
    <source>
        <dbReference type="Google" id="ProtNLM"/>
    </source>
</evidence>
<evidence type="ECO:0000256" key="5">
    <source>
        <dbReference type="ARBA" id="ARBA00023242"/>
    </source>
</evidence>
<evidence type="ECO:0000313" key="8">
    <source>
        <dbReference type="EMBL" id="CAD6338166.1"/>
    </source>
</evidence>
<evidence type="ECO:0000256" key="7">
    <source>
        <dbReference type="SAM" id="MobiDB-lite"/>
    </source>
</evidence>
<proteinExistence type="inferred from homology"/>
<keyword evidence="5" id="KW-0539">Nucleus</keyword>
<accession>A0A811SAW8</accession>
<comment type="subcellular location">
    <subcellularLocation>
        <location evidence="6">Nucleus outer membrane</location>
        <topology evidence="6">Single-pass membrane protein</topology>
    </subcellularLocation>
</comment>
<dbReference type="Proteomes" id="UP000604825">
    <property type="component" value="Unassembled WGS sequence"/>
</dbReference>
<dbReference type="OrthoDB" id="77878at2759"/>
<dbReference type="Pfam" id="PF05705">
    <property type="entry name" value="DUF829"/>
    <property type="match status" value="1"/>
</dbReference>
<evidence type="ECO:0000313" key="9">
    <source>
        <dbReference type="Proteomes" id="UP000604825"/>
    </source>
</evidence>
<keyword evidence="3" id="KW-1133">Transmembrane helix</keyword>
<name>A0A811SAW8_9POAL</name>
<dbReference type="InterPro" id="IPR008547">
    <property type="entry name" value="DUF829_TMEM53"/>
</dbReference>
<dbReference type="InterPro" id="IPR029058">
    <property type="entry name" value="AB_hydrolase_fold"/>
</dbReference>
<reference evidence="8" key="1">
    <citation type="submission" date="2020-10" db="EMBL/GenBank/DDBJ databases">
        <authorList>
            <person name="Han B."/>
            <person name="Lu T."/>
            <person name="Zhao Q."/>
            <person name="Huang X."/>
            <person name="Zhao Y."/>
        </authorList>
    </citation>
    <scope>NUCLEOTIDE SEQUENCE</scope>
</reference>
<keyword evidence="2" id="KW-0812">Transmembrane</keyword>
<organism evidence="8 9">
    <name type="scientific">Miscanthus lutarioriparius</name>
    <dbReference type="NCBI Taxonomy" id="422564"/>
    <lineage>
        <taxon>Eukaryota</taxon>
        <taxon>Viridiplantae</taxon>
        <taxon>Streptophyta</taxon>
        <taxon>Embryophyta</taxon>
        <taxon>Tracheophyta</taxon>
        <taxon>Spermatophyta</taxon>
        <taxon>Magnoliopsida</taxon>
        <taxon>Liliopsida</taxon>
        <taxon>Poales</taxon>
        <taxon>Poaceae</taxon>
        <taxon>PACMAD clade</taxon>
        <taxon>Panicoideae</taxon>
        <taxon>Andropogonodae</taxon>
        <taxon>Andropogoneae</taxon>
        <taxon>Saccharinae</taxon>
        <taxon>Miscanthus</taxon>
    </lineage>
</organism>
<evidence type="ECO:0000256" key="6">
    <source>
        <dbReference type="ARBA" id="ARBA00034303"/>
    </source>
</evidence>
<keyword evidence="9" id="KW-1185">Reference proteome</keyword>
<dbReference type="PANTHER" id="PTHR12265">
    <property type="entry name" value="TRANSMEMBRANE PROTEIN 53"/>
    <property type="match status" value="1"/>
</dbReference>
<dbReference type="PANTHER" id="PTHR12265:SF30">
    <property type="entry name" value="TRANSMEMBRANE PROTEIN 53"/>
    <property type="match status" value="1"/>
</dbReference>
<evidence type="ECO:0000256" key="4">
    <source>
        <dbReference type="ARBA" id="ARBA00023136"/>
    </source>
</evidence>